<evidence type="ECO:0000256" key="4">
    <source>
        <dbReference type="ARBA" id="ARBA00022679"/>
    </source>
</evidence>
<dbReference type="EMBL" id="NDIQ01000021">
    <property type="protein sequence ID" value="PRT54727.1"/>
    <property type="molecule type" value="Genomic_DNA"/>
</dbReference>
<dbReference type="PANTHER" id="PTHR23245:SF36">
    <property type="entry name" value="TRNA (GUANINE(37)-N1)-METHYLTRANSFERASE"/>
    <property type="match status" value="1"/>
</dbReference>
<sequence>MLAKPPSNRGMVVLDRTKFGASVPLMMAKLQHPSLIGRLGKECPSDLLDTRGISRVIKITEQDRGILLNPDIKSKAMLSETAREMLGDSEVSPYTLELDYNYWSTEEILRSILPSELADVPTGFTVVGHIAHMNLRDQYLPYKHVIGQVILDKNPSIKTVVNKLDSIHSVYRTFDMEVIAGEDGNFEVEQLESNCRFRFDFRKVYWNSRLHTEHDRLVSLFEPGQSVCDPFAGVGPFAVPAGKKNVLVFASDLNPFSYEAMVNNVNINKVGQFVHPFNIDAREFIRGSTKRLLEFQAKYPTLTPPRKKVSRSKSASPPQPDIEVPKYFSHFVMNLPDSAIEFLDAFRGLYTGIEEAKDFPLPTIHVHCFHKHSPLEKEPPIEVVESDLAERCSRALGFTVHRENMKFHDVRKVAPTKEMYCISFQLPKEVAFA</sequence>
<evidence type="ECO:0000256" key="7">
    <source>
        <dbReference type="ARBA" id="ARBA00023128"/>
    </source>
</evidence>
<evidence type="ECO:0000256" key="3">
    <source>
        <dbReference type="ARBA" id="ARBA00022603"/>
    </source>
</evidence>
<protein>
    <recommendedName>
        <fullName evidence="10">tRNA (guanine(37)-N1)-methyltransferase</fullName>
        <ecNumber evidence="10">2.1.1.228</ecNumber>
    </recommendedName>
    <alternativeName>
        <fullName evidence="10">M1G-methyltransferase</fullName>
    </alternativeName>
    <alternativeName>
        <fullName evidence="10">tRNA [GM37] methyltransferase</fullName>
    </alternativeName>
    <alternativeName>
        <fullName evidence="10">tRNA methyltransferase 5</fullName>
    </alternativeName>
</protein>
<dbReference type="SUPFAM" id="SSF53335">
    <property type="entry name" value="S-adenosyl-L-methionine-dependent methyltransferases"/>
    <property type="match status" value="1"/>
</dbReference>
<dbReference type="OrthoDB" id="408788at2759"/>
<comment type="caution">
    <text evidence="12">The sequence shown here is derived from an EMBL/GenBank/DDBJ whole genome shotgun (WGS) entry which is preliminary data.</text>
</comment>
<evidence type="ECO:0000256" key="2">
    <source>
        <dbReference type="ARBA" id="ARBA00022490"/>
    </source>
</evidence>
<dbReference type="GO" id="GO:0002939">
    <property type="term" value="P:tRNA N1-guanine methylation"/>
    <property type="evidence" value="ECO:0007669"/>
    <property type="project" value="TreeGrafter"/>
</dbReference>
<keyword evidence="6 10" id="KW-0819">tRNA processing</keyword>
<dbReference type="Pfam" id="PF25133">
    <property type="entry name" value="TYW2_N_2"/>
    <property type="match status" value="1"/>
</dbReference>
<dbReference type="HAMAP" id="MF_03152">
    <property type="entry name" value="TRM5"/>
    <property type="match status" value="1"/>
</dbReference>
<evidence type="ECO:0000256" key="10">
    <source>
        <dbReference type="HAMAP-Rule" id="MF_03152"/>
    </source>
</evidence>
<feature type="binding site" evidence="10">
    <location>
        <begin position="280"/>
        <end position="281"/>
    </location>
    <ligand>
        <name>S-adenosyl-L-methionine</name>
        <dbReference type="ChEBI" id="CHEBI:59789"/>
    </ligand>
</feature>
<dbReference type="InterPro" id="IPR030382">
    <property type="entry name" value="MeTrfase_TRM5/TYW2"/>
</dbReference>
<feature type="binding site" evidence="10">
    <location>
        <begin position="252"/>
        <end position="253"/>
    </location>
    <ligand>
        <name>S-adenosyl-L-methionine</name>
        <dbReference type="ChEBI" id="CHEBI:59789"/>
    </ligand>
</feature>
<dbReference type="AlphaFoldDB" id="A0A2T0FIE8"/>
<organism evidence="12 13">
    <name type="scientific">Wickerhamiella sorbophila</name>
    <dbReference type="NCBI Taxonomy" id="45607"/>
    <lineage>
        <taxon>Eukaryota</taxon>
        <taxon>Fungi</taxon>
        <taxon>Dikarya</taxon>
        <taxon>Ascomycota</taxon>
        <taxon>Saccharomycotina</taxon>
        <taxon>Dipodascomycetes</taxon>
        <taxon>Dipodascales</taxon>
        <taxon>Trichomonascaceae</taxon>
        <taxon>Wickerhamiella</taxon>
    </lineage>
</organism>
<accession>A0A2T0FIE8</accession>
<reference evidence="12 13" key="1">
    <citation type="submission" date="2017-04" db="EMBL/GenBank/DDBJ databases">
        <title>Genome sequencing of [Candida] sorbophila.</title>
        <authorList>
            <person name="Ahn J.O."/>
        </authorList>
    </citation>
    <scope>NUCLEOTIDE SEQUENCE [LARGE SCALE GENOMIC DNA]</scope>
    <source>
        <strain evidence="12 13">DS02</strain>
    </source>
</reference>
<comment type="similarity">
    <text evidence="1">Belongs to the class I-like SAM-binding methyltransferase superfamily. TRM5/TYW2 family.</text>
</comment>
<dbReference type="GO" id="GO:0005634">
    <property type="term" value="C:nucleus"/>
    <property type="evidence" value="ECO:0007669"/>
    <property type="project" value="UniProtKB-SubCell"/>
</dbReference>
<dbReference type="PANTHER" id="PTHR23245">
    <property type="entry name" value="TRNA METHYLTRANSFERASE"/>
    <property type="match status" value="1"/>
</dbReference>
<keyword evidence="3 10" id="KW-0489">Methyltransferase</keyword>
<dbReference type="InterPro" id="IPR025792">
    <property type="entry name" value="tRNA_Gua_MeTrfase_euk"/>
</dbReference>
<evidence type="ECO:0000256" key="8">
    <source>
        <dbReference type="ARBA" id="ARBA00023242"/>
    </source>
</evidence>
<comment type="similarity">
    <text evidence="10">Belongs to the TRM5 / TYW2 family.</text>
</comment>
<name>A0A2T0FIE8_9ASCO</name>
<dbReference type="Gene3D" id="3.30.300.110">
    <property type="entry name" value="Met-10+ protein-like domains"/>
    <property type="match status" value="1"/>
</dbReference>
<feature type="binding site" evidence="10">
    <location>
        <position position="214"/>
    </location>
    <ligand>
        <name>S-adenosyl-L-methionine</name>
        <dbReference type="ChEBI" id="CHEBI:59789"/>
    </ligand>
</feature>
<keyword evidence="4 10" id="KW-0808">Transferase</keyword>
<dbReference type="Gene3D" id="3.40.50.150">
    <property type="entry name" value="Vaccinia Virus protein VP39"/>
    <property type="match status" value="1"/>
</dbReference>
<keyword evidence="7 10" id="KW-0496">Mitochondrion</keyword>
<evidence type="ECO:0000256" key="9">
    <source>
        <dbReference type="ARBA" id="ARBA00047783"/>
    </source>
</evidence>
<dbReference type="InterPro" id="IPR056743">
    <property type="entry name" value="TRM5-TYW2-like_MTfase"/>
</dbReference>
<keyword evidence="13" id="KW-1185">Reference proteome</keyword>
<keyword evidence="8 10" id="KW-0539">Nucleus</keyword>
<dbReference type="GO" id="GO:0052906">
    <property type="term" value="F:tRNA (guanine(37)-N1)-methyltransferase activity"/>
    <property type="evidence" value="ECO:0007669"/>
    <property type="project" value="UniProtKB-UniRule"/>
</dbReference>
<dbReference type="EC" id="2.1.1.228" evidence="10"/>
<dbReference type="STRING" id="45607.A0A2T0FIE8"/>
<comment type="catalytic activity">
    <reaction evidence="9 10">
        <text>guanosine(37) in tRNA + S-adenosyl-L-methionine = N(1)-methylguanosine(37) in tRNA + S-adenosyl-L-homocysteine + H(+)</text>
        <dbReference type="Rhea" id="RHEA:36899"/>
        <dbReference type="Rhea" id="RHEA-COMP:10145"/>
        <dbReference type="Rhea" id="RHEA-COMP:10147"/>
        <dbReference type="ChEBI" id="CHEBI:15378"/>
        <dbReference type="ChEBI" id="CHEBI:57856"/>
        <dbReference type="ChEBI" id="CHEBI:59789"/>
        <dbReference type="ChEBI" id="CHEBI:73542"/>
        <dbReference type="ChEBI" id="CHEBI:74269"/>
        <dbReference type="EC" id="2.1.1.228"/>
    </reaction>
</comment>
<keyword evidence="2 10" id="KW-0963">Cytoplasm</keyword>
<dbReference type="InterPro" id="IPR029063">
    <property type="entry name" value="SAM-dependent_MTases_sf"/>
</dbReference>
<dbReference type="Proteomes" id="UP000238350">
    <property type="component" value="Unassembled WGS sequence"/>
</dbReference>
<evidence type="ECO:0000259" key="11">
    <source>
        <dbReference type="PROSITE" id="PS51684"/>
    </source>
</evidence>
<proteinExistence type="inferred from homology"/>
<dbReference type="FunFam" id="3.30.300.110:FF:000001">
    <property type="entry name" value="tRNA (guanine(37)-N1)-methyltransferase"/>
    <property type="match status" value="1"/>
</dbReference>
<comment type="subcellular location">
    <subcellularLocation>
        <location evidence="10">Mitochondrion matrix</location>
    </subcellularLocation>
    <subcellularLocation>
        <location evidence="10">Nucleus</location>
    </subcellularLocation>
    <subcellularLocation>
        <location evidence="10">Cytoplasm</location>
    </subcellularLocation>
    <text evidence="10">Predominantly in the mitochondria and in the nucleus.</text>
</comment>
<evidence type="ECO:0000256" key="1">
    <source>
        <dbReference type="ARBA" id="ARBA00009775"/>
    </source>
</evidence>
<gene>
    <name evidence="10" type="primary">TRM5</name>
    <name evidence="12" type="ORF">B9G98_02347</name>
</gene>
<evidence type="ECO:0000313" key="13">
    <source>
        <dbReference type="Proteomes" id="UP000238350"/>
    </source>
</evidence>
<dbReference type="GO" id="GO:0070901">
    <property type="term" value="P:mitochondrial tRNA methylation"/>
    <property type="evidence" value="ECO:0007669"/>
    <property type="project" value="UniProtKB-ARBA"/>
</dbReference>
<evidence type="ECO:0000313" key="12">
    <source>
        <dbReference type="EMBL" id="PRT54727.1"/>
    </source>
</evidence>
<comment type="subunit">
    <text evidence="10">Monomer.</text>
</comment>
<evidence type="ECO:0000256" key="5">
    <source>
        <dbReference type="ARBA" id="ARBA00022691"/>
    </source>
</evidence>
<dbReference type="GO" id="GO:0005759">
    <property type="term" value="C:mitochondrial matrix"/>
    <property type="evidence" value="ECO:0007669"/>
    <property type="project" value="UniProtKB-SubCell"/>
</dbReference>
<dbReference type="PROSITE" id="PS51684">
    <property type="entry name" value="SAM_MT_TRM5_TYW2"/>
    <property type="match status" value="1"/>
</dbReference>
<comment type="function">
    <text evidence="10">Specifically methylates the N1 position of guanosine-37 in various cytoplasmic and mitochondrial tRNAs. Methylation is not dependent on the nature of the nucleoside 5' of the target nucleoside. This is the first step in the biosynthesis of wybutosine (yW), a modified base adjacent to the anticodon of tRNAs and required for accurate decoding.</text>
</comment>
<dbReference type="InterPro" id="IPR056744">
    <property type="entry name" value="TRM5/TYW2-like_N"/>
</dbReference>
<feature type="domain" description="SAM-dependent methyltransferase TRM5/TYW2-type" evidence="11">
    <location>
        <begin position="124"/>
        <end position="428"/>
    </location>
</feature>
<evidence type="ECO:0000256" key="6">
    <source>
        <dbReference type="ARBA" id="ARBA00022694"/>
    </source>
</evidence>
<dbReference type="Pfam" id="PF02475">
    <property type="entry name" value="TRM5-TYW2_MTfase"/>
    <property type="match status" value="1"/>
</dbReference>
<keyword evidence="5 10" id="KW-0949">S-adenosyl-L-methionine</keyword>
<feature type="binding site" evidence="10">
    <location>
        <position position="334"/>
    </location>
    <ligand>
        <name>S-adenosyl-L-methionine</name>
        <dbReference type="ChEBI" id="CHEBI:59789"/>
    </ligand>
</feature>